<dbReference type="PANTHER" id="PTHR43691:SF14">
    <property type="entry name" value="URIDINE PHOSPHORYLASE"/>
    <property type="match status" value="1"/>
</dbReference>
<evidence type="ECO:0000313" key="7">
    <source>
        <dbReference type="EMBL" id="CAG8611719.1"/>
    </source>
</evidence>
<dbReference type="GO" id="GO:0006218">
    <property type="term" value="P:uridine catabolic process"/>
    <property type="evidence" value="ECO:0007669"/>
    <property type="project" value="TreeGrafter"/>
</dbReference>
<dbReference type="PANTHER" id="PTHR43691">
    <property type="entry name" value="URIDINE PHOSPHORYLASE"/>
    <property type="match status" value="1"/>
</dbReference>
<evidence type="ECO:0000313" key="8">
    <source>
        <dbReference type="Proteomes" id="UP000789396"/>
    </source>
</evidence>
<reference evidence="7" key="1">
    <citation type="submission" date="2021-06" db="EMBL/GenBank/DDBJ databases">
        <authorList>
            <person name="Kallberg Y."/>
            <person name="Tangrot J."/>
            <person name="Rosling A."/>
        </authorList>
    </citation>
    <scope>NUCLEOTIDE SEQUENCE</scope>
    <source>
        <strain evidence="7">IN212</strain>
    </source>
</reference>
<feature type="domain" description="Nucleoside phosphorylase" evidence="6">
    <location>
        <begin position="289"/>
        <end position="490"/>
    </location>
</feature>
<dbReference type="GO" id="GO:0015095">
    <property type="term" value="F:magnesium ion transmembrane transporter activity"/>
    <property type="evidence" value="ECO:0007669"/>
    <property type="project" value="InterPro"/>
</dbReference>
<dbReference type="AlphaFoldDB" id="A0A9N9CTY3"/>
<evidence type="ECO:0000256" key="3">
    <source>
        <dbReference type="ARBA" id="ARBA00022989"/>
    </source>
</evidence>
<dbReference type="InterPro" id="IPR000845">
    <property type="entry name" value="Nucleoside_phosphorylase_d"/>
</dbReference>
<feature type="non-terminal residue" evidence="7">
    <location>
        <position position="1"/>
    </location>
</feature>
<gene>
    <name evidence="7" type="ORF">RFULGI_LOCUS7002</name>
</gene>
<dbReference type="GO" id="GO:0005829">
    <property type="term" value="C:cytosol"/>
    <property type="evidence" value="ECO:0007669"/>
    <property type="project" value="TreeGrafter"/>
</dbReference>
<evidence type="ECO:0000256" key="1">
    <source>
        <dbReference type="ARBA" id="ARBA00004141"/>
    </source>
</evidence>
<dbReference type="OrthoDB" id="416752at2759"/>
<dbReference type="Pfam" id="PF05653">
    <property type="entry name" value="Mg_trans_NIPA"/>
    <property type="match status" value="1"/>
</dbReference>
<dbReference type="InterPro" id="IPR008521">
    <property type="entry name" value="Mg_trans_NIPA"/>
</dbReference>
<evidence type="ECO:0000256" key="4">
    <source>
        <dbReference type="ARBA" id="ARBA00023136"/>
    </source>
</evidence>
<name>A0A9N9CTY3_9GLOM</name>
<dbReference type="EMBL" id="CAJVPZ010009683">
    <property type="protein sequence ID" value="CAG8611719.1"/>
    <property type="molecule type" value="Genomic_DNA"/>
</dbReference>
<dbReference type="GO" id="GO:0016020">
    <property type="term" value="C:membrane"/>
    <property type="evidence" value="ECO:0007669"/>
    <property type="project" value="UniProtKB-SubCell"/>
</dbReference>
<comment type="subcellular location">
    <subcellularLocation>
        <location evidence="1">Membrane</location>
        <topology evidence="1">Multi-pass membrane protein</topology>
    </subcellularLocation>
</comment>
<keyword evidence="3 5" id="KW-1133">Transmembrane helix</keyword>
<dbReference type="GO" id="GO:0004850">
    <property type="term" value="F:uridine phosphorylase activity"/>
    <property type="evidence" value="ECO:0007669"/>
    <property type="project" value="TreeGrafter"/>
</dbReference>
<keyword evidence="4 5" id="KW-0472">Membrane</keyword>
<feature type="transmembrane region" description="Helical" evidence="5">
    <location>
        <begin position="241"/>
        <end position="262"/>
    </location>
</feature>
<keyword evidence="2 5" id="KW-0812">Transmembrane</keyword>
<proteinExistence type="predicted"/>
<dbReference type="Gene3D" id="3.40.50.1580">
    <property type="entry name" value="Nucleoside phosphorylase domain"/>
    <property type="match status" value="1"/>
</dbReference>
<organism evidence="7 8">
    <name type="scientific">Racocetra fulgida</name>
    <dbReference type="NCBI Taxonomy" id="60492"/>
    <lineage>
        <taxon>Eukaryota</taxon>
        <taxon>Fungi</taxon>
        <taxon>Fungi incertae sedis</taxon>
        <taxon>Mucoromycota</taxon>
        <taxon>Glomeromycotina</taxon>
        <taxon>Glomeromycetes</taxon>
        <taxon>Diversisporales</taxon>
        <taxon>Gigasporaceae</taxon>
        <taxon>Racocetra</taxon>
    </lineage>
</organism>
<feature type="transmembrane region" description="Helical" evidence="5">
    <location>
        <begin position="12"/>
        <end position="30"/>
    </location>
</feature>
<evidence type="ECO:0000256" key="2">
    <source>
        <dbReference type="ARBA" id="ARBA00022692"/>
    </source>
</evidence>
<comment type="caution">
    <text evidence="7">The sequence shown here is derived from an EMBL/GenBank/DDBJ whole genome shotgun (WGS) entry which is preliminary data.</text>
</comment>
<evidence type="ECO:0000256" key="5">
    <source>
        <dbReference type="SAM" id="Phobius"/>
    </source>
</evidence>
<sequence length="564" mass="62376">MWDIDSSKSNSVILGVFICLAGNIILNIGLNVQKFAFTKYQEKIGKTQETEAHVLETDCGVAGGTMMDFVALKFAPQSLVAPLGAISLITNLLIAPILHKQKLVRSDIIGVIIIVGGSVMVTFEPGDAIQELGTFHKVKTGKNASNKNSILPSSRIDENDLSMRDDDYNIDINITLQDLPQRNSFLNSIPYLSDSITSSLHIELQTSDTSNKVSDILNNNENIQPNSTTTIISTKDVKERILLPIAYAILASSMATMTTLFAKKLLNANFPKTAEGQVYHVGIKRGEMGDLNRAKLFSRWLDADTPIFQRESHRGFLTITGKYKGVPVSIVGIAVVDGSMIIIRFGTCGTIGKATVGDVVIPEGSFAVTKNYDYPTFESKEIVVQDHEIKTKEQPYIISKVIYGDKEICTLGLNATCDSFYSSQGRLDENFVDNNKELFKSICTKYPDVESLEMETFMLFYLAKCSTDAPYCSQRKVSNELKEVCEQKITASNTLMTQKGVNLRNSIRAAATMVVITDRKTNEIIDPEKLNDLVRIAGEAVLKVLLEIELDEVHFNDDKCVWNS</sequence>
<dbReference type="Pfam" id="PF01048">
    <property type="entry name" value="PNP_UDP_1"/>
    <property type="match status" value="1"/>
</dbReference>
<keyword evidence="8" id="KW-1185">Reference proteome</keyword>
<protein>
    <submittedName>
        <fullName evidence="7">4465_t:CDS:1</fullName>
    </submittedName>
</protein>
<evidence type="ECO:0000259" key="6">
    <source>
        <dbReference type="Pfam" id="PF01048"/>
    </source>
</evidence>
<dbReference type="InterPro" id="IPR037185">
    <property type="entry name" value="EmrE-like"/>
</dbReference>
<dbReference type="SUPFAM" id="SSF103481">
    <property type="entry name" value="Multidrug resistance efflux transporter EmrE"/>
    <property type="match status" value="1"/>
</dbReference>
<dbReference type="SUPFAM" id="SSF53167">
    <property type="entry name" value="Purine and uridine phosphorylases"/>
    <property type="match status" value="1"/>
</dbReference>
<dbReference type="InterPro" id="IPR035994">
    <property type="entry name" value="Nucleoside_phosphorylase_sf"/>
</dbReference>
<accession>A0A9N9CTY3</accession>
<dbReference type="Proteomes" id="UP000789396">
    <property type="component" value="Unassembled WGS sequence"/>
</dbReference>